<evidence type="ECO:0000256" key="1">
    <source>
        <dbReference type="SAM" id="MobiDB-lite"/>
    </source>
</evidence>
<protein>
    <submittedName>
        <fullName evidence="2">Uncharacterized protein</fullName>
    </submittedName>
</protein>
<feature type="compositionally biased region" description="Polar residues" evidence="1">
    <location>
        <begin position="193"/>
        <end position="202"/>
    </location>
</feature>
<dbReference type="Proteomes" id="UP000048908">
    <property type="component" value="Unassembled WGS sequence"/>
</dbReference>
<gene>
    <name evidence="2" type="ORF">JAN5088_02127</name>
</gene>
<feature type="region of interest" description="Disordered" evidence="1">
    <location>
        <begin position="179"/>
        <end position="202"/>
    </location>
</feature>
<evidence type="ECO:0000313" key="2">
    <source>
        <dbReference type="EMBL" id="CTQ33345.1"/>
    </source>
</evidence>
<dbReference type="RefSeq" id="WP_055682770.1">
    <property type="nucleotide sequence ID" value="NZ_CXPG01000020.1"/>
</dbReference>
<name>A0A0M6XT49_9RHOB</name>
<proteinExistence type="predicted"/>
<sequence>MTGARYGQWPWAILGSLAVHGVAAVAALALADLTFDPPEAPELPTPEFSISLQTLAPATLAGVEAVHPDPAVAPVEMPPESLPPISDAEPSGSGTGDTGPSAPLAPIAAPHTLAPIGPLTPLDPIPPSVAGAVPPAALTPVGPLPGPSVAVAPVAAEAGPASAPIGDPDAPVIAALPPVAPAERPGHEPDTIVSGSSQTSAPSVQDVSVGELLDRVAKVPGQDCTLALPRRAGADGAALALIGTDGGALDRLAQAILTGDLAATPQTRALIDPRQCHALDWLRGAPDHPATRLGLRLDATVVDSGTALTGIVQGVAGRYLTVLLIDDNGVVQDLGPFTTVAGNVARIDAPVNRDGPARDTRQIVVALTTRTAPSDLRDRMGRLAEDVFTGLPDDILRGDLGVETVDIR</sequence>
<reference evidence="2 3" key="1">
    <citation type="submission" date="2015-07" db="EMBL/GenBank/DDBJ databases">
        <authorList>
            <person name="Noorani M."/>
        </authorList>
    </citation>
    <scope>NUCLEOTIDE SEQUENCE [LARGE SCALE GENOMIC DNA]</scope>
    <source>
        <strain evidence="2 3">CECT 5088</strain>
    </source>
</reference>
<dbReference type="OrthoDB" id="7864706at2"/>
<dbReference type="AlphaFoldDB" id="A0A0M6XT49"/>
<dbReference type="STRING" id="282197.SAMN04488517_102175"/>
<organism evidence="2 3">
    <name type="scientific">Jannaschia rubra</name>
    <dbReference type="NCBI Taxonomy" id="282197"/>
    <lineage>
        <taxon>Bacteria</taxon>
        <taxon>Pseudomonadati</taxon>
        <taxon>Pseudomonadota</taxon>
        <taxon>Alphaproteobacteria</taxon>
        <taxon>Rhodobacterales</taxon>
        <taxon>Roseobacteraceae</taxon>
        <taxon>Jannaschia</taxon>
    </lineage>
</organism>
<feature type="region of interest" description="Disordered" evidence="1">
    <location>
        <begin position="70"/>
        <end position="109"/>
    </location>
</feature>
<dbReference type="EMBL" id="CXPG01000020">
    <property type="protein sequence ID" value="CTQ33345.1"/>
    <property type="molecule type" value="Genomic_DNA"/>
</dbReference>
<accession>A0A0M6XT49</accession>
<evidence type="ECO:0000313" key="3">
    <source>
        <dbReference type="Proteomes" id="UP000048908"/>
    </source>
</evidence>
<keyword evidence="3" id="KW-1185">Reference proteome</keyword>